<dbReference type="Proteomes" id="UP000326924">
    <property type="component" value="Unassembled WGS sequence"/>
</dbReference>
<proteinExistence type="predicted"/>
<comment type="caution">
    <text evidence="2">The sequence shown here is derived from an EMBL/GenBank/DDBJ whole genome shotgun (WGS) entry which is preliminary data.</text>
</comment>
<sequence>MVFASKRFRSGPPRLLVWGRGVFEMIETSFGLTLCTGSLCALRANRRLRCAGGVQRRQTGHVAVFGGRGRPTADEVLIKAPLDFHRRTSPPLLLTSHLLRAAHHVKTLTAAAQKAAAALEKSTTGESKRQVRRGGGERDMEEAKGCTSPDEAFTKEKSIRPCIILSNQSF</sequence>
<feature type="compositionally biased region" description="Basic and acidic residues" evidence="1">
    <location>
        <begin position="126"/>
        <end position="144"/>
    </location>
</feature>
<evidence type="ECO:0000313" key="2">
    <source>
        <dbReference type="EMBL" id="KAA8893536.1"/>
    </source>
</evidence>
<reference evidence="2 3" key="1">
    <citation type="submission" date="2019-09" db="EMBL/GenBank/DDBJ databases">
        <title>Draft genome of the ectomycorrhizal ascomycete Sphaerosporella brunnea.</title>
        <authorList>
            <consortium name="DOE Joint Genome Institute"/>
            <person name="Benucci G.M."/>
            <person name="Marozzi G."/>
            <person name="Antonielli L."/>
            <person name="Sanchez S."/>
            <person name="Marco P."/>
            <person name="Wang X."/>
            <person name="Falini L.B."/>
            <person name="Barry K."/>
            <person name="Haridas S."/>
            <person name="Lipzen A."/>
            <person name="Labutti K."/>
            <person name="Grigoriev I.V."/>
            <person name="Murat C."/>
            <person name="Martin F."/>
            <person name="Albertini E."/>
            <person name="Donnini D."/>
            <person name="Bonito G."/>
        </authorList>
    </citation>
    <scope>NUCLEOTIDE SEQUENCE [LARGE SCALE GENOMIC DNA]</scope>
    <source>
        <strain evidence="2 3">Sb_GMNB300</strain>
    </source>
</reference>
<organism evidence="2 3">
    <name type="scientific">Sphaerosporella brunnea</name>
    <dbReference type="NCBI Taxonomy" id="1250544"/>
    <lineage>
        <taxon>Eukaryota</taxon>
        <taxon>Fungi</taxon>
        <taxon>Dikarya</taxon>
        <taxon>Ascomycota</taxon>
        <taxon>Pezizomycotina</taxon>
        <taxon>Pezizomycetes</taxon>
        <taxon>Pezizales</taxon>
        <taxon>Pyronemataceae</taxon>
        <taxon>Sphaerosporella</taxon>
    </lineage>
</organism>
<protein>
    <submittedName>
        <fullName evidence="2">Uncharacterized protein</fullName>
    </submittedName>
</protein>
<evidence type="ECO:0000313" key="3">
    <source>
        <dbReference type="Proteomes" id="UP000326924"/>
    </source>
</evidence>
<name>A0A5J5EF52_9PEZI</name>
<evidence type="ECO:0000256" key="1">
    <source>
        <dbReference type="SAM" id="MobiDB-lite"/>
    </source>
</evidence>
<dbReference type="InParanoid" id="A0A5J5EF52"/>
<dbReference type="AlphaFoldDB" id="A0A5J5EF52"/>
<keyword evidence="3" id="KW-1185">Reference proteome</keyword>
<gene>
    <name evidence="2" type="ORF">FN846DRAFT_517741</name>
</gene>
<accession>A0A5J5EF52</accession>
<dbReference type="EMBL" id="VXIS01000430">
    <property type="protein sequence ID" value="KAA8893536.1"/>
    <property type="molecule type" value="Genomic_DNA"/>
</dbReference>
<feature type="region of interest" description="Disordered" evidence="1">
    <location>
        <begin position="119"/>
        <end position="152"/>
    </location>
</feature>